<name>A0ABT9EC74_9PROT</name>
<dbReference type="Pfam" id="PF06863">
    <property type="entry name" value="DUF1254"/>
    <property type="match status" value="1"/>
</dbReference>
<dbReference type="Pfam" id="PF06742">
    <property type="entry name" value="DUF1214"/>
    <property type="match status" value="1"/>
</dbReference>
<dbReference type="SUPFAM" id="SSF160935">
    <property type="entry name" value="VPA0735-like"/>
    <property type="match status" value="1"/>
</dbReference>
<evidence type="ECO:0000259" key="2">
    <source>
        <dbReference type="Pfam" id="PF06863"/>
    </source>
</evidence>
<feature type="domain" description="DUF1214" evidence="1">
    <location>
        <begin position="368"/>
        <end position="473"/>
    </location>
</feature>
<dbReference type="InterPro" id="IPR037049">
    <property type="entry name" value="DUF1214_C_sf"/>
</dbReference>
<accession>A0ABT9EC74</accession>
<evidence type="ECO:0000259" key="1">
    <source>
        <dbReference type="Pfam" id="PF06742"/>
    </source>
</evidence>
<dbReference type="PANTHER" id="PTHR36509:SF2">
    <property type="entry name" value="BLL3101 PROTEIN"/>
    <property type="match status" value="1"/>
</dbReference>
<gene>
    <name evidence="3" type="ORF">Q7A36_36245</name>
</gene>
<dbReference type="Gene3D" id="2.60.40.1610">
    <property type="entry name" value="Domain of unknown function DUF1254"/>
    <property type="match status" value="1"/>
</dbReference>
<dbReference type="EMBL" id="JAUTWS010000124">
    <property type="protein sequence ID" value="MDO9713818.1"/>
    <property type="molecule type" value="Genomic_DNA"/>
</dbReference>
<evidence type="ECO:0000313" key="4">
    <source>
        <dbReference type="Proteomes" id="UP001243009"/>
    </source>
</evidence>
<dbReference type="Gene3D" id="2.60.120.600">
    <property type="entry name" value="Domain of unknown function DUF1214, C-terminal domain"/>
    <property type="match status" value="1"/>
</dbReference>
<dbReference type="InterPro" id="IPR010679">
    <property type="entry name" value="DUF1254"/>
</dbReference>
<proteinExistence type="predicted"/>
<sequence length="503" mass="54330">MTSRPTRRQAAASLLAAPTLFLGVRDAAAQGAALPPSAAAPATGTGRITEDLAHAIGLEAYAYFYSLITMELTRRQSTNYAHPGEHFGRGPANTFVHVREFPPTDFRDVVRPNFDTLYSIAWLDLTREPMVLSVPEVGGPQGRYYLLPMLDMWTNVFASPGTRTTGTGEGHFAVLPPGWTGSLPSGTRPIRAPTPSAWIIGRTQTNGAGDYATVRRQQDGYRLTPLSRWGQPPGPVTGTVDANVDMRTPPSEQVNRMQPADYFALGTELLKTNPPGTYDQPILARMARIGLRPGAGFDLAAAEPVLRAGLERAGREGRRHLAASVPNLGAVKNGWLYLANGMGVYGTDYLRRAAVAMVGLGANLPEDAIYPMTQVSADGRMLTGQNRYLLRFPRGQEPPVGAFWSLTLYDAQGFQVANPINRFAIGDRDPLVRDADGAIELLIQHGDPGGEQRSNWLPTPEGPFNLTLRLYGPLAPALDGRWVPPPVQLAEAPGEVPGAMRLP</sequence>
<dbReference type="PANTHER" id="PTHR36509">
    <property type="entry name" value="BLL3101 PROTEIN"/>
    <property type="match status" value="1"/>
</dbReference>
<feature type="domain" description="DUF1254" evidence="2">
    <location>
        <begin position="93"/>
        <end position="225"/>
    </location>
</feature>
<organism evidence="3 4">
    <name type="scientific">Paracraurococcus lichenis</name>
    <dbReference type="NCBI Taxonomy" id="3064888"/>
    <lineage>
        <taxon>Bacteria</taxon>
        <taxon>Pseudomonadati</taxon>
        <taxon>Pseudomonadota</taxon>
        <taxon>Alphaproteobacteria</taxon>
        <taxon>Acetobacterales</taxon>
        <taxon>Roseomonadaceae</taxon>
        <taxon>Paracraurococcus</taxon>
    </lineage>
</organism>
<protein>
    <submittedName>
        <fullName evidence="3">DUF1254 domain-containing protein</fullName>
    </submittedName>
</protein>
<evidence type="ECO:0000313" key="3">
    <source>
        <dbReference type="EMBL" id="MDO9713818.1"/>
    </source>
</evidence>
<dbReference type="InterPro" id="IPR010621">
    <property type="entry name" value="DUF1214"/>
</dbReference>
<dbReference type="Proteomes" id="UP001243009">
    <property type="component" value="Unassembled WGS sequence"/>
</dbReference>
<dbReference type="InterPro" id="IPR037050">
    <property type="entry name" value="DUF1254_sf"/>
</dbReference>
<reference evidence="3 4" key="1">
    <citation type="submission" date="2023-08" db="EMBL/GenBank/DDBJ databases">
        <title>The draft genome sequence of Paracraurococcus sp. LOR1-02.</title>
        <authorList>
            <person name="Kingkaew E."/>
            <person name="Tanasupawat S."/>
        </authorList>
    </citation>
    <scope>NUCLEOTIDE SEQUENCE [LARGE SCALE GENOMIC DNA]</scope>
    <source>
        <strain evidence="3 4">LOR1-02</strain>
    </source>
</reference>
<keyword evidence="4" id="KW-1185">Reference proteome</keyword>
<dbReference type="RefSeq" id="WP_305108667.1">
    <property type="nucleotide sequence ID" value="NZ_JAUTWS010000124.1"/>
</dbReference>
<comment type="caution">
    <text evidence="3">The sequence shown here is derived from an EMBL/GenBank/DDBJ whole genome shotgun (WGS) entry which is preliminary data.</text>
</comment>